<dbReference type="AlphaFoldDB" id="A0A9P4Y651"/>
<dbReference type="Pfam" id="PF11707">
    <property type="entry name" value="Npa1"/>
    <property type="match status" value="1"/>
</dbReference>
<evidence type="ECO:0000313" key="5">
    <source>
        <dbReference type="Proteomes" id="UP000803844"/>
    </source>
</evidence>
<evidence type="ECO:0008006" key="6">
    <source>
        <dbReference type="Google" id="ProtNLM"/>
    </source>
</evidence>
<dbReference type="Pfam" id="PF16201">
    <property type="entry name" value="NopRA1"/>
    <property type="match status" value="1"/>
</dbReference>
<dbReference type="PANTHER" id="PTHR13500:SF0">
    <property type="entry name" value="NUCLEOLAR PRE-RIBOSOMAL-ASSOCIATED PROTEIN 1"/>
    <property type="match status" value="1"/>
</dbReference>
<gene>
    <name evidence="4" type="ORF">M406DRAFT_288464</name>
</gene>
<dbReference type="GO" id="GO:0005730">
    <property type="term" value="C:nucleolus"/>
    <property type="evidence" value="ECO:0007669"/>
    <property type="project" value="TreeGrafter"/>
</dbReference>
<dbReference type="Proteomes" id="UP000803844">
    <property type="component" value="Unassembled WGS sequence"/>
</dbReference>
<feature type="domain" description="URB1 C-terminal" evidence="2">
    <location>
        <begin position="902"/>
        <end position="1095"/>
    </location>
</feature>
<accession>A0A9P4Y651</accession>
<protein>
    <recommendedName>
        <fullName evidence="6">Ribosome biogenesis protein Urb1</fullName>
    </recommendedName>
</protein>
<evidence type="ECO:0000313" key="4">
    <source>
        <dbReference type="EMBL" id="KAF3767416.1"/>
    </source>
</evidence>
<dbReference type="EMBL" id="MU032346">
    <property type="protein sequence ID" value="KAF3767416.1"/>
    <property type="molecule type" value="Genomic_DNA"/>
</dbReference>
<dbReference type="Pfam" id="PF26140">
    <property type="entry name" value="HEAT_URB1"/>
    <property type="match status" value="1"/>
</dbReference>
<reference evidence="4" key="1">
    <citation type="journal article" date="2020" name="Phytopathology">
        <title>Genome sequence of the chestnut blight fungus Cryphonectria parasitica EP155: A fundamental resource for an archetypical invasive plant pathogen.</title>
        <authorList>
            <person name="Crouch J.A."/>
            <person name="Dawe A."/>
            <person name="Aerts A."/>
            <person name="Barry K."/>
            <person name="Churchill A.C.L."/>
            <person name="Grimwood J."/>
            <person name="Hillman B."/>
            <person name="Milgroom M.G."/>
            <person name="Pangilinan J."/>
            <person name="Smith M."/>
            <person name="Salamov A."/>
            <person name="Schmutz J."/>
            <person name="Yadav J."/>
            <person name="Grigoriev I.V."/>
            <person name="Nuss D."/>
        </authorList>
    </citation>
    <scope>NUCLEOTIDE SEQUENCE</scope>
    <source>
        <strain evidence="4">EP155</strain>
    </source>
</reference>
<organism evidence="4 5">
    <name type="scientific">Cryphonectria parasitica (strain ATCC 38755 / EP155)</name>
    <dbReference type="NCBI Taxonomy" id="660469"/>
    <lineage>
        <taxon>Eukaryota</taxon>
        <taxon>Fungi</taxon>
        <taxon>Dikarya</taxon>
        <taxon>Ascomycota</taxon>
        <taxon>Pezizomycotina</taxon>
        <taxon>Sordariomycetes</taxon>
        <taxon>Sordariomycetidae</taxon>
        <taxon>Diaporthales</taxon>
        <taxon>Cryphonectriaceae</taxon>
        <taxon>Cryphonectria-Endothia species complex</taxon>
        <taxon>Cryphonectria</taxon>
    </lineage>
</organism>
<sequence length="1143" mass="127128">MGKRPSRGADANTRNKRVKIVHEAPTSEEIHNSRQLQQLLAFEQDLQKARHGLQSFKVFLDGILTQEGANNDEQVQILRDYLESAKRQDGDFETTYFPDIMETWSYASHSNNDNVMSAVAVTLALLLKFISQRLELAAHGLGIGRTLLHKRQQDLIARNLSMDKSKEFIISPTLRLLREVICLDGGTLAKPIFRARNFTFKSLARNMGIRYLGEGLEDMKRPSARTNAIRLFLSALKFLHAEAKVELLSQKEIPLALTKSLKDDPPYLIIEILDTLQNHVLRDEKLPGQIKGKLLNSMALSRFASLYQYEHNTSKDDGKTSVEDAVHTFLMVACTSPTAGILRPQSGYYPGHVDPDDVAIPFAGDEVEPGLESVTWMNKFRDDIPVRNVLLADFVKCLKPHSNTKQSELLLAIFQAAPELAARYFIDKQSFTFDPKLSATWIGYSAFLYKAVEQPIPDYFGHANGYARVPPPTSIIIDNILPLPMTQKILVKCLAQSSDLIPFIVMRLLVAAMQKLQIALGFHGEAAKTQNRSIWDDSARRLIDEFCQRAPGTKEVIACYRGVGDSDLLQREAASRLLRLYYEVIPQVALMAKFDVSPLLIQAIKALDEEQKSDEDRRLRLVELDNLLAIAGYSPGMRWFAKSQDLLVSPFVALLKVLITAPAGVSLDGLRSALGAVAEEHQLIQSAGGSSLPLLDTLQSTQDSAEVSSCNALWALLDNSASRCATAPVKYLEMMQEFYDEAGSEEQHGSGDSLSPFTLAFIEQLPFTVQSASDNDLSILARFVADYLNYSRGENKDDDDVFGRLLERVESAFSAKPSAAKLLKKHAKKSHVSHELSKWGASFSAGKIDEASAQGDDDDTMSQEALTELLFAPAASTDMETSALSKWATKEADELIEEGYAASVVSLLASEHTSIRKEALVSISKMAAKVNDSSYEEKQQIWLLLSELVESCRSQVDAGPVANGIVAFARHALTALKDPLHCMYGKVNSFLLRGPTWKLERLPLVHDVLQEGPELDDTYYAELSWLFSYLLDGLQDEADMSTYHNMRLFERVLSLIGNPYMRQNLRTSALKIIYRATCIEGGSTTLVTRFGIVSWLAAQYAAQDTTSGGEVYKALLMRIWGTADQGRIEEWSKEGISDLLERV</sequence>
<keyword evidence="5" id="KW-1185">Reference proteome</keyword>
<dbReference type="PANTHER" id="PTHR13500">
    <property type="entry name" value="NUCLEOLAR PRERIBOSOMAL-ASSOCIATED PROTEIN 1"/>
    <property type="match status" value="1"/>
</dbReference>
<dbReference type="GO" id="GO:0000463">
    <property type="term" value="P:maturation of LSU-rRNA from tricistronic rRNA transcript (SSU-rRNA, 5.8S rRNA, LSU-rRNA)"/>
    <property type="evidence" value="ECO:0007669"/>
    <property type="project" value="TreeGrafter"/>
</dbReference>
<dbReference type="InterPro" id="IPR032436">
    <property type="entry name" value="URB1_C"/>
</dbReference>
<evidence type="ECO:0000259" key="1">
    <source>
        <dbReference type="Pfam" id="PF11707"/>
    </source>
</evidence>
<dbReference type="InterPro" id="IPR059018">
    <property type="entry name" value="HEAT_URB1"/>
</dbReference>
<evidence type="ECO:0000259" key="3">
    <source>
        <dbReference type="Pfam" id="PF26140"/>
    </source>
</evidence>
<dbReference type="InterPro" id="IPR016024">
    <property type="entry name" value="ARM-type_fold"/>
</dbReference>
<dbReference type="InterPro" id="IPR021714">
    <property type="entry name" value="URB1_N"/>
</dbReference>
<name>A0A9P4Y651_CRYP1</name>
<dbReference type="SUPFAM" id="SSF48371">
    <property type="entry name" value="ARM repeat"/>
    <property type="match status" value="1"/>
</dbReference>
<dbReference type="RefSeq" id="XP_040778377.1">
    <property type="nucleotide sequence ID" value="XM_040918795.1"/>
</dbReference>
<evidence type="ECO:0000259" key="2">
    <source>
        <dbReference type="Pfam" id="PF16201"/>
    </source>
</evidence>
<proteinExistence type="predicted"/>
<dbReference type="OrthoDB" id="72892at2759"/>
<dbReference type="GO" id="GO:0000466">
    <property type="term" value="P:maturation of 5.8S rRNA from tricistronic rRNA transcript (SSU-rRNA, 5.8S rRNA, LSU-rRNA)"/>
    <property type="evidence" value="ECO:0007669"/>
    <property type="project" value="TreeGrafter"/>
</dbReference>
<feature type="domain" description="URB1 N-terminal" evidence="1">
    <location>
        <begin position="98"/>
        <end position="444"/>
    </location>
</feature>
<dbReference type="InterPro" id="IPR039844">
    <property type="entry name" value="URB1"/>
</dbReference>
<feature type="domain" description="URB1 central HEAT repeat" evidence="3">
    <location>
        <begin position="634"/>
        <end position="830"/>
    </location>
</feature>
<dbReference type="GeneID" id="63835924"/>
<comment type="caution">
    <text evidence="4">The sequence shown here is derived from an EMBL/GenBank/DDBJ whole genome shotgun (WGS) entry which is preliminary data.</text>
</comment>